<gene>
    <name evidence="6" type="ORF">chiPu_0005388</name>
</gene>
<dbReference type="OrthoDB" id="26525at2759"/>
<dbReference type="InterPro" id="IPR011992">
    <property type="entry name" value="EF-hand-dom_pair"/>
</dbReference>
<dbReference type="Gene3D" id="1.10.238.10">
    <property type="entry name" value="EF-hand"/>
    <property type="match status" value="6"/>
</dbReference>
<feature type="compositionally biased region" description="Basic and acidic residues" evidence="4">
    <location>
        <begin position="58"/>
        <end position="70"/>
    </location>
</feature>
<proteinExistence type="predicted"/>
<dbReference type="InterPro" id="IPR052603">
    <property type="entry name" value="EFCB6"/>
</dbReference>
<feature type="region of interest" description="Disordered" evidence="4">
    <location>
        <begin position="1"/>
        <end position="80"/>
    </location>
</feature>
<evidence type="ECO:0000256" key="2">
    <source>
        <dbReference type="ARBA" id="ARBA00022737"/>
    </source>
</evidence>
<keyword evidence="2" id="KW-0677">Repeat</keyword>
<accession>A0A401S994</accession>
<dbReference type="Proteomes" id="UP000287033">
    <property type="component" value="Unassembled WGS sequence"/>
</dbReference>
<evidence type="ECO:0000313" key="6">
    <source>
        <dbReference type="EMBL" id="GCC26968.1"/>
    </source>
</evidence>
<evidence type="ECO:0000313" key="7">
    <source>
        <dbReference type="Proteomes" id="UP000287033"/>
    </source>
</evidence>
<evidence type="ECO:0000256" key="1">
    <source>
        <dbReference type="ARBA" id="ARBA00022553"/>
    </source>
</evidence>
<dbReference type="PROSITE" id="PS50222">
    <property type="entry name" value="EF_HAND_2"/>
    <property type="match status" value="3"/>
</dbReference>
<keyword evidence="1" id="KW-0597">Phosphoprotein</keyword>
<dbReference type="OMA" id="KVDYMWD"/>
<dbReference type="PANTHER" id="PTHR20875">
    <property type="entry name" value="EF-HAND CALCIUM-BINDING DOMAIN-CONTAINING PROTEIN 6-RELATED"/>
    <property type="match status" value="1"/>
</dbReference>
<reference evidence="6 7" key="1">
    <citation type="journal article" date="2018" name="Nat. Ecol. Evol.">
        <title>Shark genomes provide insights into elasmobranch evolution and the origin of vertebrates.</title>
        <authorList>
            <person name="Hara Y"/>
            <person name="Yamaguchi K"/>
            <person name="Onimaru K"/>
            <person name="Kadota M"/>
            <person name="Koyanagi M"/>
            <person name="Keeley SD"/>
            <person name="Tatsumi K"/>
            <person name="Tanaka K"/>
            <person name="Motone F"/>
            <person name="Kageyama Y"/>
            <person name="Nozu R"/>
            <person name="Adachi N"/>
            <person name="Nishimura O"/>
            <person name="Nakagawa R"/>
            <person name="Tanegashima C"/>
            <person name="Kiyatake I"/>
            <person name="Matsumoto R"/>
            <person name="Murakumo K"/>
            <person name="Nishida K"/>
            <person name="Terakita A"/>
            <person name="Kuratani S"/>
            <person name="Sato K"/>
            <person name="Hyodo S Kuraku.S."/>
        </authorList>
    </citation>
    <scope>NUCLEOTIDE SEQUENCE [LARGE SCALE GENOMIC DNA]</scope>
</reference>
<evidence type="ECO:0000259" key="5">
    <source>
        <dbReference type="PROSITE" id="PS50222"/>
    </source>
</evidence>
<feature type="domain" description="EF-hand" evidence="5">
    <location>
        <begin position="843"/>
        <end position="878"/>
    </location>
</feature>
<dbReference type="AlphaFoldDB" id="A0A401S994"/>
<feature type="domain" description="EF-hand" evidence="5">
    <location>
        <begin position="389"/>
        <end position="424"/>
    </location>
</feature>
<keyword evidence="3" id="KW-0106">Calcium</keyword>
<dbReference type="SMART" id="SM00054">
    <property type="entry name" value="EFh"/>
    <property type="match status" value="8"/>
</dbReference>
<dbReference type="SUPFAM" id="SSF47473">
    <property type="entry name" value="EF-hand"/>
    <property type="match status" value="4"/>
</dbReference>
<dbReference type="Pfam" id="PF13499">
    <property type="entry name" value="EF-hand_7"/>
    <property type="match status" value="2"/>
</dbReference>
<organism evidence="6 7">
    <name type="scientific">Chiloscyllium punctatum</name>
    <name type="common">Brownbanded bambooshark</name>
    <name type="synonym">Hemiscyllium punctatum</name>
    <dbReference type="NCBI Taxonomy" id="137246"/>
    <lineage>
        <taxon>Eukaryota</taxon>
        <taxon>Metazoa</taxon>
        <taxon>Chordata</taxon>
        <taxon>Craniata</taxon>
        <taxon>Vertebrata</taxon>
        <taxon>Chondrichthyes</taxon>
        <taxon>Elasmobranchii</taxon>
        <taxon>Galeomorphii</taxon>
        <taxon>Galeoidea</taxon>
        <taxon>Orectolobiformes</taxon>
        <taxon>Hemiscylliidae</taxon>
        <taxon>Chiloscyllium</taxon>
    </lineage>
</organism>
<dbReference type="Pfam" id="PF08976">
    <property type="entry name" value="EF-hand_11"/>
    <property type="match status" value="1"/>
</dbReference>
<dbReference type="PANTHER" id="PTHR20875:SF6">
    <property type="entry name" value="EF-HAND CALCIUM-BINDING DOMAIN-CONTAINING PROTEIN 6 ISOFORM X1"/>
    <property type="match status" value="1"/>
</dbReference>
<keyword evidence="7" id="KW-1185">Reference proteome</keyword>
<protein>
    <recommendedName>
        <fullName evidence="5">EF-hand domain-containing protein</fullName>
    </recommendedName>
</protein>
<dbReference type="STRING" id="137246.A0A401S994"/>
<dbReference type="EMBL" id="BEZZ01000145">
    <property type="protein sequence ID" value="GCC26968.1"/>
    <property type="molecule type" value="Genomic_DNA"/>
</dbReference>
<name>A0A401S994_CHIPU</name>
<evidence type="ECO:0000256" key="4">
    <source>
        <dbReference type="SAM" id="MobiDB-lite"/>
    </source>
</evidence>
<sequence length="925" mass="106941">MAALGGVSRPPSHLTPRLQYVQHPLSRLGDPETISVRGFSRSGDKTSADPCPGPDRPAPTDRNRRREPVDLPHCGRSKELEPGGGSLVSLACIPEGVEVTFGTDPDKPRLPIFGQRADLENRTDSRMSQSSRISNRSRPGTQLRIEIDELEHQLREKIISSGYFAVKQLFKANDPEGKGQLNRDVLLMVLTKFLGRFITPRQYQQLLLRFKLNEKAVIKCEDFYAAARDPISMRAASWLDPVTRHSDKVLATASQVHSQLKDKVKQRLLDLTEILPQKNIEGPVRILVPEFRDMLKQLGYHMEDDEFEKLWRKYDPDGIGIIKGDVLMRKLGAEFRNGTAHNHEGSAGKLSDQMSLEGSARLTRTLTKAEHERNASLHIEKWLRDKFREGYNLMKEEFEKYDPEGTGKVLHRDFLAVLAIFGLHLKDEHFNLFLARCNLENSKSGIKYIDFLRNFQDRSEKGIPHKILNNPKHKFNCEGSVSLCSTVTAIEAKLTRLFQSDFLALLATFHKIDKLGRNIISQQEFRAAIESRFGVEITDEEFELLIDRIPLDEDGNVWYPQFMAMFDSRKGVSSIFDEKISRPKGFHENELSNQLDEDRRNGRTPDQLFQIIKTLLCNQYQEVEREFEELDEINSRRLNHETMYRLLKRFDICPEVTRGEIRKLWQTLITNQDKTLDFLEFVRHFGHSPKSACFPNAKISPPRKGDCDFRMRSKNLNCASDILVDSVRAKVDYLWDDLRKEFQELDPYSTGFVSKEEFKDILTELCMNLNEYECEMLAKKFEINGDGRVYYLDFLKPFAMRRQHWREGSNMLAVLQHPNTHFTDHQGTGLDSITTRLRKKLKGEWKSLRRAFKKLDNTSSGYLSLPEFRAVLKLCDLLLNEDEVYHIMSKFDENLEGKINYKKFLEETYKKEKICAGNKDSNSNE</sequence>
<dbReference type="CDD" id="cd00051">
    <property type="entry name" value="EFh"/>
    <property type="match status" value="1"/>
</dbReference>
<dbReference type="InterPro" id="IPR015070">
    <property type="entry name" value="EF_hand_DJBP"/>
</dbReference>
<dbReference type="GO" id="GO:0005509">
    <property type="term" value="F:calcium ion binding"/>
    <property type="evidence" value="ECO:0007669"/>
    <property type="project" value="InterPro"/>
</dbReference>
<evidence type="ECO:0000256" key="3">
    <source>
        <dbReference type="ARBA" id="ARBA00022837"/>
    </source>
</evidence>
<feature type="domain" description="EF-hand" evidence="5">
    <location>
        <begin position="733"/>
        <end position="768"/>
    </location>
</feature>
<comment type="caution">
    <text evidence="6">The sequence shown here is derived from an EMBL/GenBank/DDBJ whole genome shotgun (WGS) entry which is preliminary data.</text>
</comment>
<dbReference type="InterPro" id="IPR002048">
    <property type="entry name" value="EF_hand_dom"/>
</dbReference>